<dbReference type="PROSITE" id="PS50829">
    <property type="entry name" value="GYF"/>
    <property type="match status" value="1"/>
</dbReference>
<comment type="caution">
    <text evidence="3">The sequence shown here is derived from an EMBL/GenBank/DDBJ whole genome shotgun (WGS) entry which is preliminary data.</text>
</comment>
<protein>
    <recommendedName>
        <fullName evidence="2">GYF domain-containing protein</fullName>
    </recommendedName>
</protein>
<dbReference type="SMART" id="SM00444">
    <property type="entry name" value="GYF"/>
    <property type="match status" value="1"/>
</dbReference>
<evidence type="ECO:0000259" key="2">
    <source>
        <dbReference type="PROSITE" id="PS50829"/>
    </source>
</evidence>
<feature type="region of interest" description="Disordered" evidence="1">
    <location>
        <begin position="1"/>
        <end position="216"/>
    </location>
</feature>
<dbReference type="EMBL" id="JAVRRL010000127">
    <property type="protein sequence ID" value="KAK5107328.1"/>
    <property type="molecule type" value="Genomic_DNA"/>
</dbReference>
<evidence type="ECO:0000313" key="4">
    <source>
        <dbReference type="Proteomes" id="UP001310890"/>
    </source>
</evidence>
<dbReference type="Proteomes" id="UP001310890">
    <property type="component" value="Unassembled WGS sequence"/>
</dbReference>
<dbReference type="Gene3D" id="3.30.1490.40">
    <property type="match status" value="1"/>
</dbReference>
<feature type="compositionally biased region" description="Acidic residues" evidence="1">
    <location>
        <begin position="103"/>
        <end position="114"/>
    </location>
</feature>
<feature type="domain" description="GYF" evidence="2">
    <location>
        <begin position="413"/>
        <end position="470"/>
    </location>
</feature>
<reference evidence="3" key="1">
    <citation type="submission" date="2023-08" db="EMBL/GenBank/DDBJ databases">
        <title>Black Yeasts Isolated from many extreme environments.</title>
        <authorList>
            <person name="Coleine C."/>
            <person name="Stajich J.E."/>
            <person name="Selbmann L."/>
        </authorList>
    </citation>
    <scope>NUCLEOTIDE SEQUENCE</scope>
    <source>
        <strain evidence="3">CCFEE 5401</strain>
    </source>
</reference>
<dbReference type="SUPFAM" id="SSF55277">
    <property type="entry name" value="GYF domain"/>
    <property type="match status" value="1"/>
</dbReference>
<proteinExistence type="predicted"/>
<feature type="compositionally biased region" description="Basic and acidic residues" evidence="1">
    <location>
        <begin position="169"/>
        <end position="179"/>
    </location>
</feature>
<feature type="compositionally biased region" description="Acidic residues" evidence="1">
    <location>
        <begin position="185"/>
        <end position="202"/>
    </location>
</feature>
<dbReference type="PANTHER" id="PTHR13138:SF3">
    <property type="entry name" value="CD2 ANTIGEN CYTOPLASMIC TAIL-BINDING PROTEIN 2"/>
    <property type="match status" value="1"/>
</dbReference>
<dbReference type="InterPro" id="IPR039905">
    <property type="entry name" value="CD2BP2/Lin1"/>
</dbReference>
<feature type="compositionally biased region" description="Basic and acidic residues" evidence="1">
    <location>
        <begin position="1"/>
        <end position="30"/>
    </location>
</feature>
<sequence length="470" mass="52197">MATSEARPKRAGEDFAKQYDNTSKKPRFDYRNPSTLAPDAPEEDLILDADVIGKSGPQTKRNAVNIDGYESDSDNDNFDERAAERERESVRKNAGAGAKSKDEEEDDMFADVEEAVQGTADGDDDEDLAQSGKKKKKDVRFLDQNEIEGQVMNSKSGGHVSSDLLLNAKAKDKQTKDVESSSESGSDEERDMLDEEMEEDLAAEIGAGGKKRHAPKLDAFNLKAEEEEGRFDEGGNFVRKAADVDAVNDGWLDGVGKKDIRKAKEAQEKRDQERRRKDAEDDATLTSDLLSRLIGQLETGETPLEALQRLGKGAKGKVKEAKLPKWKQKKMRDKMDVDEQTTASNGNGTDDPAEAARKRAVDIVTAAADGLYSREQHDIYDLEREVLMRMFKRETGENWRPASTELAVQSSGYEQWEYRWSDAREGEEVHGPYDGTTMKAWSGAGYFGEGVEFRRVGSGEGGWSGLLDLR</sequence>
<feature type="region of interest" description="Disordered" evidence="1">
    <location>
        <begin position="301"/>
        <end position="355"/>
    </location>
</feature>
<dbReference type="InterPro" id="IPR035445">
    <property type="entry name" value="GYF-like_dom_sf"/>
</dbReference>
<dbReference type="PANTHER" id="PTHR13138">
    <property type="entry name" value="PROTEIN LIN1"/>
    <property type="match status" value="1"/>
</dbReference>
<dbReference type="InterPro" id="IPR003169">
    <property type="entry name" value="GYF"/>
</dbReference>
<name>A0AAN7T929_9PEZI</name>
<gene>
    <name evidence="3" type="ORF">LTR62_001383</name>
</gene>
<evidence type="ECO:0000313" key="3">
    <source>
        <dbReference type="EMBL" id="KAK5107328.1"/>
    </source>
</evidence>
<dbReference type="Pfam" id="PF02213">
    <property type="entry name" value="GYF"/>
    <property type="match status" value="1"/>
</dbReference>
<feature type="compositionally biased region" description="Basic and acidic residues" evidence="1">
    <location>
        <begin position="78"/>
        <end position="91"/>
    </location>
</feature>
<feature type="compositionally biased region" description="Basic and acidic residues" evidence="1">
    <location>
        <begin position="256"/>
        <end position="279"/>
    </location>
</feature>
<accession>A0AAN7T929</accession>
<organism evidence="3 4">
    <name type="scientific">Meristemomyces frigidus</name>
    <dbReference type="NCBI Taxonomy" id="1508187"/>
    <lineage>
        <taxon>Eukaryota</taxon>
        <taxon>Fungi</taxon>
        <taxon>Dikarya</taxon>
        <taxon>Ascomycota</taxon>
        <taxon>Pezizomycotina</taxon>
        <taxon>Dothideomycetes</taxon>
        <taxon>Dothideomycetidae</taxon>
        <taxon>Mycosphaerellales</taxon>
        <taxon>Teratosphaeriaceae</taxon>
        <taxon>Meristemomyces</taxon>
    </lineage>
</organism>
<dbReference type="GO" id="GO:0005682">
    <property type="term" value="C:U5 snRNP"/>
    <property type="evidence" value="ECO:0007669"/>
    <property type="project" value="InterPro"/>
</dbReference>
<feature type="region of interest" description="Disordered" evidence="1">
    <location>
        <begin position="256"/>
        <end position="285"/>
    </location>
</feature>
<evidence type="ECO:0000256" key="1">
    <source>
        <dbReference type="SAM" id="MobiDB-lite"/>
    </source>
</evidence>
<dbReference type="AlphaFoldDB" id="A0AAN7T929"/>